<dbReference type="PRINTS" id="PR00103">
    <property type="entry name" value="CAMPKINASE"/>
</dbReference>
<keyword evidence="3 8" id="KW-0116">cAMP-binding</keyword>
<reference evidence="11" key="1">
    <citation type="submission" date="2018-10" db="EMBL/GenBank/DDBJ databases">
        <title>Transcriptome assembly of Aceria tosichella (Wheat curl mite) Type 2.</title>
        <authorList>
            <person name="Scully E.D."/>
            <person name="Geib S.M."/>
            <person name="Palmer N.A."/>
            <person name="Gupta A.K."/>
            <person name="Sarath G."/>
            <person name="Tatineni S."/>
        </authorList>
    </citation>
    <scope>NUCLEOTIDE SEQUENCE</scope>
    <source>
        <strain evidence="11">LincolnNE</strain>
    </source>
</reference>
<dbReference type="GO" id="GO:0004862">
    <property type="term" value="F:cAMP-dependent protein kinase inhibitor activity"/>
    <property type="evidence" value="ECO:0007669"/>
    <property type="project" value="TreeGrafter"/>
</dbReference>
<evidence type="ECO:0000256" key="9">
    <source>
        <dbReference type="SAM" id="MobiDB-lite"/>
    </source>
</evidence>
<dbReference type="PROSITE" id="PS00888">
    <property type="entry name" value="CNMP_BINDING_1"/>
    <property type="match status" value="2"/>
</dbReference>
<sequence>MNRTPMSQSYVNSQAGGQEQQQTGGGNMASQQQQQPQQGQQGSSGQQQQQAINMQQQQTMNMMIGSSGEQMSQMTSLLLEFAFSAFVNKPQDIVEYAAQYFNQLKQQRNNNNNQGQQQQQQRPDLMSKRASSDSQRSNQSQQTSFSTNNNNNNDSFGQQQQTGGGAPSEDELEAYDQGPTRLVNFIANNNSNQQQQTQQQQPLQPKTSYNRRKSVFAEAYDPAADQEDDENNRVVYGKTDEQRQRLTKAIKSIFLFRSVDPQDMSQILDAMFEVKVSPGDVVIRQGDDGDNFYVVERGKFQIYYTTDDGQKQVRGEYEDNGSFGELALMYNQPRAATVVALTEGSLWAMDRKTFRRIVLKSAFKKRKEYEALFEKVSVLQCLNGYERMNLCDALESKRFLNGQMIIVQGDQANGMYFIESGNVKIVKQLEDGRVIDVAILGKGDYFGELALINHKPRAASVYAMGDDVKLAFLDVKAFERLLGSCIERMEKNCALYLSELAHQEGIQNV</sequence>
<dbReference type="PANTHER" id="PTHR11635">
    <property type="entry name" value="CAMP-DEPENDENT PROTEIN KINASE REGULATORY CHAIN"/>
    <property type="match status" value="1"/>
</dbReference>
<feature type="region of interest" description="Disordered" evidence="9">
    <location>
        <begin position="1"/>
        <end position="55"/>
    </location>
</feature>
<evidence type="ECO:0000256" key="6">
    <source>
        <dbReference type="ARBA" id="ARBA00023149"/>
    </source>
</evidence>
<feature type="domain" description="Cyclic nucleotide-binding" evidence="10">
    <location>
        <begin position="255"/>
        <end position="375"/>
    </location>
</feature>
<evidence type="ECO:0000256" key="3">
    <source>
        <dbReference type="ARBA" id="ARBA00022566"/>
    </source>
</evidence>
<dbReference type="PROSITE" id="PS50042">
    <property type="entry name" value="CNMP_BINDING_3"/>
    <property type="match status" value="2"/>
</dbReference>
<dbReference type="PANTHER" id="PTHR11635:SF152">
    <property type="entry name" value="CAMP-DEPENDENT PROTEIN KINASE TYPE I REGULATORY SUBUNIT-RELATED"/>
    <property type="match status" value="1"/>
</dbReference>
<dbReference type="InterPro" id="IPR018488">
    <property type="entry name" value="cNMP-bd_CS"/>
</dbReference>
<dbReference type="GO" id="GO:0034236">
    <property type="term" value="F:protein kinase A catalytic subunit binding"/>
    <property type="evidence" value="ECO:0007669"/>
    <property type="project" value="TreeGrafter"/>
</dbReference>
<dbReference type="FunFam" id="2.60.120.10:FF:000017">
    <property type="entry name" value="cAMP-dependent protein kinase type II regulatory subunit"/>
    <property type="match status" value="1"/>
</dbReference>
<dbReference type="GO" id="GO:0005829">
    <property type="term" value="C:cytosol"/>
    <property type="evidence" value="ECO:0007669"/>
    <property type="project" value="TreeGrafter"/>
</dbReference>
<dbReference type="Pfam" id="PF00027">
    <property type="entry name" value="cNMP_binding"/>
    <property type="match status" value="2"/>
</dbReference>
<evidence type="ECO:0000256" key="5">
    <source>
        <dbReference type="ARBA" id="ARBA00022741"/>
    </source>
</evidence>
<dbReference type="EMBL" id="GGYP01003270">
    <property type="protein sequence ID" value="MDE48041.1"/>
    <property type="molecule type" value="Transcribed_RNA"/>
</dbReference>
<dbReference type="PIRSF" id="PIRSF000548">
    <property type="entry name" value="PK_regulatory"/>
    <property type="match status" value="1"/>
</dbReference>
<feature type="compositionally biased region" description="Polar residues" evidence="9">
    <location>
        <begin position="1"/>
        <end position="13"/>
    </location>
</feature>
<dbReference type="SMART" id="SM00100">
    <property type="entry name" value="cNMP"/>
    <property type="match status" value="2"/>
</dbReference>
<feature type="region of interest" description="Disordered" evidence="9">
    <location>
        <begin position="110"/>
        <end position="172"/>
    </location>
</feature>
<dbReference type="Gene3D" id="2.60.120.10">
    <property type="entry name" value="Jelly Rolls"/>
    <property type="match status" value="2"/>
</dbReference>
<evidence type="ECO:0000256" key="4">
    <source>
        <dbReference type="ARBA" id="ARBA00022737"/>
    </source>
</evidence>
<dbReference type="InterPro" id="IPR018490">
    <property type="entry name" value="cNMP-bd_dom_sf"/>
</dbReference>
<feature type="compositionally biased region" description="Low complexity" evidence="9">
    <location>
        <begin position="14"/>
        <end position="55"/>
    </location>
</feature>
<dbReference type="SUPFAM" id="SSF51206">
    <property type="entry name" value="cAMP-binding domain-like"/>
    <property type="match status" value="2"/>
</dbReference>
<evidence type="ECO:0000256" key="2">
    <source>
        <dbReference type="ARBA" id="ARBA00022553"/>
    </source>
</evidence>
<evidence type="ECO:0000313" key="11">
    <source>
        <dbReference type="EMBL" id="MDE48041.1"/>
    </source>
</evidence>
<feature type="binding site" evidence="8">
    <location>
        <position position="457"/>
    </location>
    <ligand>
        <name>3',5'-cyclic AMP</name>
        <dbReference type="ChEBI" id="CHEBI:58165"/>
        <label>2</label>
    </ligand>
</feature>
<dbReference type="PROSITE" id="PS00889">
    <property type="entry name" value="CNMP_BINDING_2"/>
    <property type="match status" value="2"/>
</dbReference>
<dbReference type="InterPro" id="IPR014710">
    <property type="entry name" value="RmlC-like_jellyroll"/>
</dbReference>
<dbReference type="GO" id="GO:0005952">
    <property type="term" value="C:cAMP-dependent protein kinase complex"/>
    <property type="evidence" value="ECO:0007669"/>
    <property type="project" value="InterPro"/>
</dbReference>
<evidence type="ECO:0000256" key="7">
    <source>
        <dbReference type="ARBA" id="ARBA00067959"/>
    </source>
</evidence>
<keyword evidence="2" id="KW-0597">Phosphoprotein</keyword>
<evidence type="ECO:0000256" key="8">
    <source>
        <dbReference type="PIRSR" id="PIRSR000548-1"/>
    </source>
</evidence>
<keyword evidence="5 8" id="KW-0547">Nucleotide-binding</keyword>
<dbReference type="InterPro" id="IPR012198">
    <property type="entry name" value="cAMP_dep_PK_reg_su"/>
</dbReference>
<feature type="compositionally biased region" description="Low complexity" evidence="9">
    <location>
        <begin position="132"/>
        <end position="161"/>
    </location>
</feature>
<keyword evidence="4" id="KW-0677">Repeat</keyword>
<feature type="binding site" evidence="8">
    <location>
        <position position="334"/>
    </location>
    <ligand>
        <name>3',5'-cyclic AMP</name>
        <dbReference type="ChEBI" id="CHEBI:58165"/>
        <label>2</label>
    </ligand>
</feature>
<protein>
    <recommendedName>
        <fullName evidence="7">cAMP-dependent protein kinase type II regulatory subunit</fullName>
    </recommendedName>
</protein>
<dbReference type="CDD" id="cd00038">
    <property type="entry name" value="CAP_ED"/>
    <property type="match status" value="2"/>
</dbReference>
<feature type="domain" description="Cyclic nucleotide-binding" evidence="10">
    <location>
        <begin position="378"/>
        <end position="499"/>
    </location>
</feature>
<dbReference type="AlphaFoldDB" id="A0A6G1SCU3"/>
<dbReference type="InterPro" id="IPR000595">
    <property type="entry name" value="cNMP-bd_dom"/>
</dbReference>
<keyword evidence="6 8" id="KW-0114">cAMP</keyword>
<feature type="binding site" evidence="8">
    <location>
        <position position="325"/>
    </location>
    <ligand>
        <name>3',5'-cyclic AMP</name>
        <dbReference type="ChEBI" id="CHEBI:58165"/>
        <label>2</label>
    </ligand>
</feature>
<dbReference type="GO" id="GO:0030552">
    <property type="term" value="F:cAMP binding"/>
    <property type="evidence" value="ECO:0007669"/>
    <property type="project" value="UniProtKB-KW"/>
</dbReference>
<dbReference type="InterPro" id="IPR050503">
    <property type="entry name" value="cAMP-dep_PK_reg_su-like"/>
</dbReference>
<organism evidence="11">
    <name type="scientific">Aceria tosichella</name>
    <name type="common">wheat curl mite</name>
    <dbReference type="NCBI Taxonomy" id="561515"/>
    <lineage>
        <taxon>Eukaryota</taxon>
        <taxon>Metazoa</taxon>
        <taxon>Ecdysozoa</taxon>
        <taxon>Arthropoda</taxon>
        <taxon>Chelicerata</taxon>
        <taxon>Arachnida</taxon>
        <taxon>Acari</taxon>
        <taxon>Acariformes</taxon>
        <taxon>Trombidiformes</taxon>
        <taxon>Prostigmata</taxon>
        <taxon>Eupodina</taxon>
        <taxon>Eriophyoidea</taxon>
        <taxon>Eriophyidae</taxon>
        <taxon>Eriophyinae</taxon>
        <taxon>Aceriini</taxon>
        <taxon>Aceria</taxon>
    </lineage>
</organism>
<gene>
    <name evidence="11" type="primary">Pka-R2</name>
    <name evidence="11" type="ORF">g.10175</name>
</gene>
<evidence type="ECO:0000259" key="10">
    <source>
        <dbReference type="PROSITE" id="PS50042"/>
    </source>
</evidence>
<feature type="binding site" evidence="8">
    <location>
        <position position="448"/>
    </location>
    <ligand>
        <name>3',5'-cyclic AMP</name>
        <dbReference type="ChEBI" id="CHEBI:58165"/>
        <label>2</label>
    </ligand>
</feature>
<evidence type="ECO:0000256" key="1">
    <source>
        <dbReference type="ARBA" id="ARBA00005753"/>
    </source>
</evidence>
<dbReference type="SUPFAM" id="SSF47391">
    <property type="entry name" value="Dimerization-anchoring domain of cAMP-dependent PK regulatory subunit"/>
    <property type="match status" value="1"/>
</dbReference>
<name>A0A6G1SCU3_9ACAR</name>
<proteinExistence type="inferred from homology"/>
<accession>A0A6G1SCU3</accession>
<feature type="compositionally biased region" description="Low complexity" evidence="9">
    <location>
        <begin position="110"/>
        <end position="121"/>
    </location>
</feature>
<comment type="similarity">
    <text evidence="1">Belongs to the cAMP-dependent kinase regulatory chain family.</text>
</comment>
<dbReference type="FunFam" id="2.60.120.10:FF:000108">
    <property type="entry name" value="cAMP-dependent protein kinase type II regulatory subunit"/>
    <property type="match status" value="1"/>
</dbReference>